<dbReference type="CDD" id="cd00165">
    <property type="entry name" value="S4"/>
    <property type="match status" value="1"/>
</dbReference>
<dbReference type="InterPro" id="IPR002942">
    <property type="entry name" value="S4_RNA-bd"/>
</dbReference>
<feature type="domain" description="RNA-binding S4" evidence="3">
    <location>
        <begin position="3"/>
        <end position="64"/>
    </location>
</feature>
<reference evidence="4" key="1">
    <citation type="submission" date="2020-10" db="EMBL/GenBank/DDBJ databases">
        <authorList>
            <person name="Gilroy R."/>
        </authorList>
    </citation>
    <scope>NUCLEOTIDE SEQUENCE</scope>
    <source>
        <strain evidence="4">B1-3475</strain>
    </source>
</reference>
<dbReference type="SMART" id="SM00363">
    <property type="entry name" value="S4"/>
    <property type="match status" value="1"/>
</dbReference>
<evidence type="ECO:0000259" key="3">
    <source>
        <dbReference type="SMART" id="SM00363"/>
    </source>
</evidence>
<proteinExistence type="predicted"/>
<gene>
    <name evidence="4" type="ORF">IAC08_07390</name>
</gene>
<protein>
    <submittedName>
        <fullName evidence="4">RNA-binding S4 domain-containing protein</fullName>
    </submittedName>
</protein>
<dbReference type="Proteomes" id="UP000823617">
    <property type="component" value="Unassembled WGS sequence"/>
</dbReference>
<name>A0A9D9HLU0_9BACT</name>
<comment type="caution">
    <text evidence="4">The sequence shown here is derived from an EMBL/GenBank/DDBJ whole genome shotgun (WGS) entry which is preliminary data.</text>
</comment>
<dbReference type="Pfam" id="PF01479">
    <property type="entry name" value="S4"/>
    <property type="match status" value="1"/>
</dbReference>
<evidence type="ECO:0000313" key="4">
    <source>
        <dbReference type="EMBL" id="MBO8456209.1"/>
    </source>
</evidence>
<evidence type="ECO:0000256" key="1">
    <source>
        <dbReference type="PROSITE-ProRule" id="PRU00182"/>
    </source>
</evidence>
<dbReference type="AlphaFoldDB" id="A0A9D9HLU0"/>
<sequence length="160" mass="18095">METRIDKYLWSIRVFKTRSEATDACKGGKIKLNGSDVKPSKTIKAGDTITARKGAVTYTYKVIEPVEKRQGAKLVPQYAENITPQSELDKLKTPVETFFLKRDRGTGRPTKKERRQMDSLWDSLSLDVPDDVSDRFAAEFGFADEDGYDDGEDNFDEEDG</sequence>
<evidence type="ECO:0000313" key="5">
    <source>
        <dbReference type="Proteomes" id="UP000823617"/>
    </source>
</evidence>
<reference evidence="4" key="2">
    <citation type="journal article" date="2021" name="PeerJ">
        <title>Extensive microbial diversity within the chicken gut microbiome revealed by metagenomics and culture.</title>
        <authorList>
            <person name="Gilroy R."/>
            <person name="Ravi A."/>
            <person name="Getino M."/>
            <person name="Pursley I."/>
            <person name="Horton D.L."/>
            <person name="Alikhan N.F."/>
            <person name="Baker D."/>
            <person name="Gharbi K."/>
            <person name="Hall N."/>
            <person name="Watson M."/>
            <person name="Adriaenssens E.M."/>
            <person name="Foster-Nyarko E."/>
            <person name="Jarju S."/>
            <person name="Secka A."/>
            <person name="Antonio M."/>
            <person name="Oren A."/>
            <person name="Chaudhuri R.R."/>
            <person name="La Ragione R."/>
            <person name="Hildebrand F."/>
            <person name="Pallen M.J."/>
        </authorList>
    </citation>
    <scope>NUCLEOTIDE SEQUENCE</scope>
    <source>
        <strain evidence="4">B1-3475</strain>
    </source>
</reference>
<feature type="region of interest" description="Disordered" evidence="2">
    <location>
        <begin position="141"/>
        <end position="160"/>
    </location>
</feature>
<dbReference type="EMBL" id="JADIMK010000074">
    <property type="protein sequence ID" value="MBO8456209.1"/>
    <property type="molecule type" value="Genomic_DNA"/>
</dbReference>
<organism evidence="4 5">
    <name type="scientific">Candidatus Cryptobacteroides intestinigallinarum</name>
    <dbReference type="NCBI Taxonomy" id="2840767"/>
    <lineage>
        <taxon>Bacteria</taxon>
        <taxon>Pseudomonadati</taxon>
        <taxon>Bacteroidota</taxon>
        <taxon>Bacteroidia</taxon>
        <taxon>Bacteroidales</taxon>
        <taxon>Candidatus Cryptobacteroides</taxon>
    </lineage>
</organism>
<feature type="compositionally biased region" description="Acidic residues" evidence="2">
    <location>
        <begin position="142"/>
        <end position="160"/>
    </location>
</feature>
<dbReference type="SUPFAM" id="SSF55174">
    <property type="entry name" value="Alpha-L RNA-binding motif"/>
    <property type="match status" value="1"/>
</dbReference>
<accession>A0A9D9HLU0</accession>
<dbReference type="PROSITE" id="PS50889">
    <property type="entry name" value="S4"/>
    <property type="match status" value="1"/>
</dbReference>
<dbReference type="Gene3D" id="3.10.290.10">
    <property type="entry name" value="RNA-binding S4 domain"/>
    <property type="match status" value="1"/>
</dbReference>
<dbReference type="InterPro" id="IPR036986">
    <property type="entry name" value="S4_RNA-bd_sf"/>
</dbReference>
<evidence type="ECO:0000256" key="2">
    <source>
        <dbReference type="SAM" id="MobiDB-lite"/>
    </source>
</evidence>
<keyword evidence="1" id="KW-0694">RNA-binding</keyword>
<dbReference type="GO" id="GO:0003723">
    <property type="term" value="F:RNA binding"/>
    <property type="evidence" value="ECO:0007669"/>
    <property type="project" value="UniProtKB-KW"/>
</dbReference>